<name>A0A9P4N828_9PLEO</name>
<dbReference type="Pfam" id="PF01544">
    <property type="entry name" value="CorA"/>
    <property type="match status" value="1"/>
</dbReference>
<keyword evidence="2 5" id="KW-0812">Transmembrane</keyword>
<proteinExistence type="predicted"/>
<evidence type="ECO:0000256" key="1">
    <source>
        <dbReference type="ARBA" id="ARBA00004141"/>
    </source>
</evidence>
<dbReference type="OrthoDB" id="426293at2759"/>
<comment type="caution">
    <text evidence="6">The sequence shown here is derived from an EMBL/GenBank/DDBJ whole genome shotgun (WGS) entry which is preliminary data.</text>
</comment>
<dbReference type="Gene3D" id="1.20.58.340">
    <property type="entry name" value="Magnesium transport protein CorA, transmembrane region"/>
    <property type="match status" value="1"/>
</dbReference>
<dbReference type="SUPFAM" id="SSF144083">
    <property type="entry name" value="Magnesium transport protein CorA, transmembrane region"/>
    <property type="match status" value="1"/>
</dbReference>
<reference evidence="7" key="1">
    <citation type="journal article" date="2020" name="Stud. Mycol.">
        <title>101 Dothideomycetes genomes: A test case for predicting lifestyles and emergence of pathogens.</title>
        <authorList>
            <person name="Haridas S."/>
            <person name="Albert R."/>
            <person name="Binder M."/>
            <person name="Bloem J."/>
            <person name="LaButti K."/>
            <person name="Salamov A."/>
            <person name="Andreopoulos B."/>
            <person name="Baker S."/>
            <person name="Barry K."/>
            <person name="Bills G."/>
            <person name="Bluhm B."/>
            <person name="Cannon C."/>
            <person name="Castanera R."/>
            <person name="Culley D."/>
            <person name="Daum C."/>
            <person name="Ezra D."/>
            <person name="Gonzalez J."/>
            <person name="Henrissat B."/>
            <person name="Kuo A."/>
            <person name="Liang C."/>
            <person name="Lipzen A."/>
            <person name="Lutzoni F."/>
            <person name="Magnuson J."/>
            <person name="Mondo S."/>
            <person name="Nolan M."/>
            <person name="Ohm R."/>
            <person name="Pangilinan J."/>
            <person name="Park H.-J."/>
            <person name="Ramirez L."/>
            <person name="Alfaro M."/>
            <person name="Sun H."/>
            <person name="Tritt A."/>
            <person name="Yoshinaga Y."/>
            <person name="Zwiers L.-H."/>
            <person name="Turgeon B."/>
            <person name="Goodwin S."/>
            <person name="Spatafora J."/>
            <person name="Crous P."/>
            <person name="Grigoriev I."/>
        </authorList>
    </citation>
    <scope>NUCLEOTIDE SEQUENCE [LARGE SCALE GENOMIC DNA]</scope>
    <source>
        <strain evidence="7">CBS 304.66</strain>
    </source>
</reference>
<dbReference type="InterPro" id="IPR002523">
    <property type="entry name" value="MgTranspt_CorA/ZnTranspt_ZntB"/>
</dbReference>
<evidence type="ECO:0000313" key="6">
    <source>
        <dbReference type="EMBL" id="KAF2263591.1"/>
    </source>
</evidence>
<dbReference type="GO" id="GO:0046873">
    <property type="term" value="F:metal ion transmembrane transporter activity"/>
    <property type="evidence" value="ECO:0007669"/>
    <property type="project" value="InterPro"/>
</dbReference>
<dbReference type="EMBL" id="ML986624">
    <property type="protein sequence ID" value="KAF2263591.1"/>
    <property type="molecule type" value="Genomic_DNA"/>
</dbReference>
<protein>
    <submittedName>
        <fullName evidence="6">Uncharacterized protein</fullName>
    </submittedName>
</protein>
<organism evidence="6 7">
    <name type="scientific">Lojkania enalia</name>
    <dbReference type="NCBI Taxonomy" id="147567"/>
    <lineage>
        <taxon>Eukaryota</taxon>
        <taxon>Fungi</taxon>
        <taxon>Dikarya</taxon>
        <taxon>Ascomycota</taxon>
        <taxon>Pezizomycotina</taxon>
        <taxon>Dothideomycetes</taxon>
        <taxon>Pleosporomycetidae</taxon>
        <taxon>Pleosporales</taxon>
        <taxon>Pleosporales incertae sedis</taxon>
        <taxon>Lojkania</taxon>
    </lineage>
</organism>
<accession>A0A9P4N828</accession>
<evidence type="ECO:0000313" key="7">
    <source>
        <dbReference type="Proteomes" id="UP000800093"/>
    </source>
</evidence>
<dbReference type="GO" id="GO:0016020">
    <property type="term" value="C:membrane"/>
    <property type="evidence" value="ECO:0007669"/>
    <property type="project" value="UniProtKB-SubCell"/>
</dbReference>
<feature type="transmembrane region" description="Helical" evidence="5">
    <location>
        <begin position="550"/>
        <end position="571"/>
    </location>
</feature>
<dbReference type="Proteomes" id="UP000800093">
    <property type="component" value="Unassembled WGS sequence"/>
</dbReference>
<sequence>MTTEELRTQLETLQRSHDALLKSIAVSNGSFGLSTSDIRAARRASGRDERNIDTANAVFVDSSTVSDHSDEENETYFVQEELPSQSFDHEHLREHLKKHDFGEHGREILSAIITDRGRLKQPHLFPSGAAAREDRSHYSHYQVYDVDAEGNAQLIERNEDGMSRAVEIWHSIKDINAEHSKSRKAVGRITIAREPSPILFGALHLTMNTIFDMDELFRHLVRTDSSSADMHRAFSEELRHQKTFFFNFEYYTIIGEDCKPMQWQMADNGKKSETHIPLTRCGAIVALALYDSNPRRIKNRGRRAKTKYGWVQDIWSPWQVLNLQCFPDWRATTDTFESGHRYLNGVEAFLYALLAEYRDAIKRYQDIYKRISLLITPPIGFIFDSDMRDQRLFEDKTFTWTRRYFWAHQTLGNVNDSIKSMIDAFEGTFTEEVWEGKSNTLWPLFEESPRNDHWKRRLRMLRFQFEREMKELRTLMRENNDRRIEIASLQNHIFSGTSIQESRRSVELADTTVQQGRNIKLLTLVNLFFMPLTFTTSVFGMTNMSTEPQYWQFGVTLATVCVPFFALVGFLNTDLGYRLWHDKTRAAWQWLRLNPKPKGEAKEKEFTPSPVGRTLSTEEGMRLRLGQGLGQVRSTTSPRLSHPNIKNIVEAVNEVSKNESRAMTDSTRIVENK</sequence>
<dbReference type="AlphaFoldDB" id="A0A9P4N828"/>
<evidence type="ECO:0000256" key="3">
    <source>
        <dbReference type="ARBA" id="ARBA00022989"/>
    </source>
</evidence>
<keyword evidence="7" id="KW-1185">Reference proteome</keyword>
<evidence type="ECO:0000256" key="5">
    <source>
        <dbReference type="SAM" id="Phobius"/>
    </source>
</evidence>
<keyword evidence="4 5" id="KW-0472">Membrane</keyword>
<keyword evidence="3 5" id="KW-1133">Transmembrane helix</keyword>
<dbReference type="InterPro" id="IPR045863">
    <property type="entry name" value="CorA_TM1_TM2"/>
</dbReference>
<evidence type="ECO:0000256" key="4">
    <source>
        <dbReference type="ARBA" id="ARBA00023136"/>
    </source>
</evidence>
<evidence type="ECO:0000256" key="2">
    <source>
        <dbReference type="ARBA" id="ARBA00022692"/>
    </source>
</evidence>
<gene>
    <name evidence="6" type="ORF">CC78DRAFT_568917</name>
</gene>
<comment type="subcellular location">
    <subcellularLocation>
        <location evidence="1">Membrane</location>
        <topology evidence="1">Multi-pass membrane protein</topology>
    </subcellularLocation>
</comment>
<feature type="transmembrane region" description="Helical" evidence="5">
    <location>
        <begin position="521"/>
        <end position="544"/>
    </location>
</feature>